<keyword evidence="1" id="KW-0812">Transmembrane</keyword>
<gene>
    <name evidence="2" type="ORF">ACE3NQ_06745</name>
</gene>
<dbReference type="PANTHER" id="PTHR36832">
    <property type="entry name" value="SLR1174 PROTEIN-RELATED"/>
    <property type="match status" value="1"/>
</dbReference>
<reference evidence="2 3" key="1">
    <citation type="submission" date="2024-09" db="EMBL/GenBank/DDBJ databases">
        <authorList>
            <person name="Ruan L."/>
        </authorList>
    </citation>
    <scope>NUCLEOTIDE SEQUENCE [LARGE SCALE GENOMIC DNA]</scope>
    <source>
        <strain evidence="2 3">D33</strain>
    </source>
</reference>
<accession>A0ABV5B4Z3</accession>
<dbReference type="InterPro" id="IPR010390">
    <property type="entry name" value="ABC-2_transporter-like"/>
</dbReference>
<dbReference type="EMBL" id="JBHILM010000005">
    <property type="protein sequence ID" value="MFB5680605.1"/>
    <property type="molecule type" value="Genomic_DNA"/>
</dbReference>
<dbReference type="RefSeq" id="WP_375524402.1">
    <property type="nucleotide sequence ID" value="NZ_JBHILM010000005.1"/>
</dbReference>
<feature type="transmembrane region" description="Helical" evidence="1">
    <location>
        <begin position="125"/>
        <end position="144"/>
    </location>
</feature>
<keyword evidence="1" id="KW-1133">Transmembrane helix</keyword>
<feature type="transmembrane region" description="Helical" evidence="1">
    <location>
        <begin position="184"/>
        <end position="206"/>
    </location>
</feature>
<feature type="transmembrane region" description="Helical" evidence="1">
    <location>
        <begin position="67"/>
        <end position="85"/>
    </location>
</feature>
<organism evidence="2 3">
    <name type="scientific">Paenibacillus terreus</name>
    <dbReference type="NCBI Taxonomy" id="1387834"/>
    <lineage>
        <taxon>Bacteria</taxon>
        <taxon>Bacillati</taxon>
        <taxon>Bacillota</taxon>
        <taxon>Bacilli</taxon>
        <taxon>Bacillales</taxon>
        <taxon>Paenibacillaceae</taxon>
        <taxon>Paenibacillus</taxon>
    </lineage>
</organism>
<sequence length="273" mass="30294">MRNNPLEHNKYVKVFLLGMQNEMEYRTNYWLQLFSFILPLMTQVFLWLAVFGSSGERRLLGYSLEEMLVYAVMAAVTGRLIAAGFEYEIAADIKEGGLGKFLVQPVHYFAYRFFRFAGAKAVQSAVIWMGAVCMLAGLSLWGGTGFSMTHLLLYMLTLPGALLLNFLVYYTLSGMAFWITEATGLFYTLSLVIYVASGTVFPLTIFGEAVGRLLSLLPFAYTVFFPVNAVTGKLNGSLIAAGIGLQAFWIAVLLILSRVVWRAGVRRFVSVGG</sequence>
<dbReference type="PANTHER" id="PTHR36832:SF1">
    <property type="entry name" value="SLR1174 PROTEIN"/>
    <property type="match status" value="1"/>
</dbReference>
<keyword evidence="3" id="KW-1185">Reference proteome</keyword>
<dbReference type="Pfam" id="PF06182">
    <property type="entry name" value="ABC2_membrane_6"/>
    <property type="match status" value="1"/>
</dbReference>
<evidence type="ECO:0000313" key="3">
    <source>
        <dbReference type="Proteomes" id="UP001580407"/>
    </source>
</evidence>
<proteinExistence type="predicted"/>
<evidence type="ECO:0000256" key="1">
    <source>
        <dbReference type="SAM" id="Phobius"/>
    </source>
</evidence>
<keyword evidence="1" id="KW-0472">Membrane</keyword>
<comment type="caution">
    <text evidence="2">The sequence shown here is derived from an EMBL/GenBank/DDBJ whole genome shotgun (WGS) entry which is preliminary data.</text>
</comment>
<name>A0ABV5B4Z3_9BACL</name>
<feature type="transmembrane region" description="Helical" evidence="1">
    <location>
        <begin position="151"/>
        <end position="172"/>
    </location>
</feature>
<feature type="transmembrane region" description="Helical" evidence="1">
    <location>
        <begin position="238"/>
        <end position="261"/>
    </location>
</feature>
<evidence type="ECO:0000313" key="2">
    <source>
        <dbReference type="EMBL" id="MFB5680605.1"/>
    </source>
</evidence>
<dbReference type="Proteomes" id="UP001580407">
    <property type="component" value="Unassembled WGS sequence"/>
</dbReference>
<protein>
    <submittedName>
        <fullName evidence="2">ABC transporter permease</fullName>
    </submittedName>
</protein>
<feature type="transmembrane region" description="Helical" evidence="1">
    <location>
        <begin position="29"/>
        <end position="55"/>
    </location>
</feature>